<comment type="caution">
    <text evidence="1">The sequence shown here is derived from an EMBL/GenBank/DDBJ whole genome shotgun (WGS) entry which is preliminary data.</text>
</comment>
<dbReference type="EMBL" id="PGOL01001549">
    <property type="protein sequence ID" value="PKI56974.1"/>
    <property type="molecule type" value="Genomic_DNA"/>
</dbReference>
<dbReference type="AlphaFoldDB" id="A0A2I0JL19"/>
<evidence type="ECO:0008006" key="3">
    <source>
        <dbReference type="Google" id="ProtNLM"/>
    </source>
</evidence>
<gene>
    <name evidence="1" type="ORF">CRG98_022648</name>
</gene>
<name>A0A2I0JL19_PUNGR</name>
<dbReference type="Proteomes" id="UP000233551">
    <property type="component" value="Unassembled WGS sequence"/>
</dbReference>
<proteinExistence type="predicted"/>
<accession>A0A2I0JL19</accession>
<evidence type="ECO:0000313" key="1">
    <source>
        <dbReference type="EMBL" id="PKI56974.1"/>
    </source>
</evidence>
<dbReference type="PANTHER" id="PTHR47076:SF1">
    <property type="entry name" value="NHL DOMAIN PROTEIN"/>
    <property type="match status" value="1"/>
</dbReference>
<dbReference type="STRING" id="22663.A0A2I0JL19"/>
<organism evidence="1 2">
    <name type="scientific">Punica granatum</name>
    <name type="common">Pomegranate</name>
    <dbReference type="NCBI Taxonomy" id="22663"/>
    <lineage>
        <taxon>Eukaryota</taxon>
        <taxon>Viridiplantae</taxon>
        <taxon>Streptophyta</taxon>
        <taxon>Embryophyta</taxon>
        <taxon>Tracheophyta</taxon>
        <taxon>Spermatophyta</taxon>
        <taxon>Magnoliopsida</taxon>
        <taxon>eudicotyledons</taxon>
        <taxon>Gunneridae</taxon>
        <taxon>Pentapetalae</taxon>
        <taxon>rosids</taxon>
        <taxon>malvids</taxon>
        <taxon>Myrtales</taxon>
        <taxon>Lythraceae</taxon>
        <taxon>Punica</taxon>
    </lineage>
</organism>
<evidence type="ECO:0000313" key="2">
    <source>
        <dbReference type="Proteomes" id="UP000233551"/>
    </source>
</evidence>
<reference evidence="1 2" key="1">
    <citation type="submission" date="2017-11" db="EMBL/GenBank/DDBJ databases">
        <title>De-novo sequencing of pomegranate (Punica granatum L.) genome.</title>
        <authorList>
            <person name="Akparov Z."/>
            <person name="Amiraslanov A."/>
            <person name="Hajiyeva S."/>
            <person name="Abbasov M."/>
            <person name="Kaur K."/>
            <person name="Hamwieh A."/>
            <person name="Solovyev V."/>
            <person name="Salamov A."/>
            <person name="Braich B."/>
            <person name="Kosarev P."/>
            <person name="Mahmoud A."/>
            <person name="Hajiyev E."/>
            <person name="Babayeva S."/>
            <person name="Izzatullayeva V."/>
            <person name="Mammadov A."/>
            <person name="Mammadov A."/>
            <person name="Sharifova S."/>
            <person name="Ojaghi J."/>
            <person name="Eynullazada K."/>
            <person name="Bayramov B."/>
            <person name="Abdulazimova A."/>
            <person name="Shahmuradov I."/>
        </authorList>
    </citation>
    <scope>NUCLEOTIDE SEQUENCE [LARGE SCALE GENOMIC DNA]</scope>
    <source>
        <strain evidence="2">cv. AG2017</strain>
        <tissue evidence="1">Leaf</tissue>
    </source>
</reference>
<sequence length="238" mass="27263">MREILPCHRHFPVISFPPSRFRYIEPFHFSMTHRSLHLSLSLHFAVSDRGGRERELGFLCMVGAEEAAMDPKEPQPTIYEMEEASTPLYADRSCCFCFRSCFPSRARSSPLGPSFWERVGSGQHDDRWWARGLRALTKLREWSEIAAGPRWKTFIRRFNRTRSGCAGGGPRHGKFHYDAFNYSLNFDEGSNSIEFVEEEPDRHSFRNFSARFASVPGPVKQVPPVDISGKGKEVPVFG</sequence>
<keyword evidence="2" id="KW-1185">Reference proteome</keyword>
<dbReference type="PANTHER" id="PTHR47076">
    <property type="entry name" value="NHL DOMAIN PROTEIN"/>
    <property type="match status" value="1"/>
</dbReference>
<protein>
    <recommendedName>
        <fullName evidence="3">NHL domain-containing protein</fullName>
    </recommendedName>
</protein>